<keyword evidence="5 6" id="KW-0472">Membrane</keyword>
<accession>A0A4P9YXZ5</accession>
<dbReference type="InterPro" id="IPR003807">
    <property type="entry name" value="DUF202"/>
</dbReference>
<dbReference type="Pfam" id="PF02656">
    <property type="entry name" value="DUF202"/>
    <property type="match status" value="1"/>
</dbReference>
<keyword evidence="3 6" id="KW-0812">Transmembrane</keyword>
<feature type="non-terminal residue" evidence="8">
    <location>
        <position position="111"/>
    </location>
</feature>
<comment type="subcellular location">
    <subcellularLocation>
        <location evidence="1">Cell membrane</location>
        <topology evidence="1">Multi-pass membrane protein</topology>
    </subcellularLocation>
</comment>
<name>A0A4P9YXZ5_9FUNG</name>
<proteinExistence type="predicted"/>
<evidence type="ECO:0000256" key="3">
    <source>
        <dbReference type="ARBA" id="ARBA00022692"/>
    </source>
</evidence>
<feature type="non-terminal residue" evidence="8">
    <location>
        <position position="1"/>
    </location>
</feature>
<evidence type="ECO:0000259" key="7">
    <source>
        <dbReference type="Pfam" id="PF02656"/>
    </source>
</evidence>
<feature type="domain" description="DUF202" evidence="7">
    <location>
        <begin position="18"/>
        <end position="99"/>
    </location>
</feature>
<evidence type="ECO:0000313" key="9">
    <source>
        <dbReference type="Proteomes" id="UP000278143"/>
    </source>
</evidence>
<evidence type="ECO:0000256" key="5">
    <source>
        <dbReference type="ARBA" id="ARBA00023136"/>
    </source>
</evidence>
<protein>
    <recommendedName>
        <fullName evidence="7">DUF202 domain-containing protein</fullName>
    </recommendedName>
</protein>
<evidence type="ECO:0000256" key="1">
    <source>
        <dbReference type="ARBA" id="ARBA00004651"/>
    </source>
</evidence>
<feature type="transmembrane region" description="Helical" evidence="6">
    <location>
        <begin position="23"/>
        <end position="44"/>
    </location>
</feature>
<dbReference type="OrthoDB" id="199599at2759"/>
<keyword evidence="9" id="KW-1185">Reference proteome</keyword>
<evidence type="ECO:0000256" key="6">
    <source>
        <dbReference type="SAM" id="Phobius"/>
    </source>
</evidence>
<dbReference type="EMBL" id="KZ989957">
    <property type="protein sequence ID" value="RKP24947.1"/>
    <property type="molecule type" value="Genomic_DNA"/>
</dbReference>
<dbReference type="Proteomes" id="UP000278143">
    <property type="component" value="Unassembled WGS sequence"/>
</dbReference>
<dbReference type="PANTHER" id="PTHR34187">
    <property type="entry name" value="FGR18P"/>
    <property type="match status" value="1"/>
</dbReference>
<dbReference type="PANTHER" id="PTHR34187:SF2">
    <property type="entry name" value="DUF202 DOMAIN-CONTAINING PROTEIN"/>
    <property type="match status" value="1"/>
</dbReference>
<dbReference type="InterPro" id="IPR052053">
    <property type="entry name" value="IM_YidH-like"/>
</dbReference>
<evidence type="ECO:0000313" key="8">
    <source>
        <dbReference type="EMBL" id="RKP24947.1"/>
    </source>
</evidence>
<reference evidence="9" key="1">
    <citation type="journal article" date="2018" name="Nat. Microbiol.">
        <title>Leveraging single-cell genomics to expand the fungal tree of life.</title>
        <authorList>
            <person name="Ahrendt S.R."/>
            <person name="Quandt C.A."/>
            <person name="Ciobanu D."/>
            <person name="Clum A."/>
            <person name="Salamov A."/>
            <person name="Andreopoulos B."/>
            <person name="Cheng J.F."/>
            <person name="Woyke T."/>
            <person name="Pelin A."/>
            <person name="Henrissat B."/>
            <person name="Reynolds N.K."/>
            <person name="Benny G.L."/>
            <person name="Smith M.E."/>
            <person name="James T.Y."/>
            <person name="Grigoriev I.V."/>
        </authorList>
    </citation>
    <scope>NUCLEOTIDE SEQUENCE [LARGE SCALE GENOMIC DNA]</scope>
    <source>
        <strain evidence="9">Benny S71-1</strain>
    </source>
</reference>
<dbReference type="AlphaFoldDB" id="A0A4P9YXZ5"/>
<evidence type="ECO:0000256" key="2">
    <source>
        <dbReference type="ARBA" id="ARBA00022475"/>
    </source>
</evidence>
<keyword evidence="4 6" id="KW-1133">Transmembrane helix</keyword>
<gene>
    <name evidence="8" type="ORF">SYNPS1DRAFT_10860</name>
</gene>
<evidence type="ECO:0000256" key="4">
    <source>
        <dbReference type="ARBA" id="ARBA00022989"/>
    </source>
</evidence>
<keyword evidence="2" id="KW-1003">Cell membrane</keyword>
<sequence>SLVLENKGSVARDHLGKSNERTFLAWIRTSLSLITVGVAISQLFRLPYISNSDANQLPGRGTPTEGFRLPVTGKILGCLFIGLGMLFVLMAAWRFFRAQVAMTHGMFPTSR</sequence>
<dbReference type="GO" id="GO:0005886">
    <property type="term" value="C:plasma membrane"/>
    <property type="evidence" value="ECO:0007669"/>
    <property type="project" value="UniProtKB-SubCell"/>
</dbReference>
<feature type="transmembrane region" description="Helical" evidence="6">
    <location>
        <begin position="74"/>
        <end position="96"/>
    </location>
</feature>
<organism evidence="8 9">
    <name type="scientific">Syncephalis pseudoplumigaleata</name>
    <dbReference type="NCBI Taxonomy" id="1712513"/>
    <lineage>
        <taxon>Eukaryota</taxon>
        <taxon>Fungi</taxon>
        <taxon>Fungi incertae sedis</taxon>
        <taxon>Zoopagomycota</taxon>
        <taxon>Zoopagomycotina</taxon>
        <taxon>Zoopagomycetes</taxon>
        <taxon>Zoopagales</taxon>
        <taxon>Piptocephalidaceae</taxon>
        <taxon>Syncephalis</taxon>
    </lineage>
</organism>